<sequence length="108" mass="12633">MKSRKKNNFPSGFSAFAWAIAIFCLPALLWPLALLLSPNLSNNPSLNSNQLMFMNIFLWSYPFFLFLLARLLYVLSHHFAKLARFLLGFAYLTFYAILYYVFHTGFNY</sequence>
<dbReference type="Proteomes" id="UP000955338">
    <property type="component" value="Chromosome"/>
</dbReference>
<keyword evidence="2" id="KW-1185">Reference proteome</keyword>
<name>A0A8E3MH47_9PAST</name>
<organism evidence="1 2">
    <name type="scientific">Mergibacter septicus</name>
    <dbReference type="NCBI Taxonomy" id="221402"/>
    <lineage>
        <taxon>Bacteria</taxon>
        <taxon>Pseudomonadati</taxon>
        <taxon>Pseudomonadota</taxon>
        <taxon>Gammaproteobacteria</taxon>
        <taxon>Pasteurellales</taxon>
        <taxon>Pasteurellaceae</taxon>
        <taxon>Mergibacter</taxon>
    </lineage>
</organism>
<dbReference type="AlphaFoldDB" id="A0A8E3MH47"/>
<dbReference type="EMBL" id="CP022011">
    <property type="protein sequence ID" value="QDJ15058.1"/>
    <property type="molecule type" value="Genomic_DNA"/>
</dbReference>
<gene>
    <name evidence="1" type="ORF">CEP48_06270</name>
</gene>
<dbReference type="Pfam" id="PF17364">
    <property type="entry name" value="DUF5389"/>
    <property type="match status" value="1"/>
</dbReference>
<evidence type="ECO:0000313" key="1">
    <source>
        <dbReference type="EMBL" id="QDJ15058.1"/>
    </source>
</evidence>
<protein>
    <submittedName>
        <fullName evidence="1">Uncharacterized protein</fullName>
    </submittedName>
</protein>
<proteinExistence type="predicted"/>
<dbReference type="RefSeq" id="WP_261920421.1">
    <property type="nucleotide sequence ID" value="NZ_CP022011.1"/>
</dbReference>
<evidence type="ECO:0000313" key="2">
    <source>
        <dbReference type="Proteomes" id="UP000955338"/>
    </source>
</evidence>
<accession>A0A8E3MH47</accession>
<reference evidence="1" key="1">
    <citation type="submission" date="2017-06" db="EMBL/GenBank/DDBJ databases">
        <title>Genome sequencing of pathogenic and non-pathogenic strains within Bisgaard taxon 40.</title>
        <authorList>
            <person name="Ladner J.T."/>
            <person name="Lovett S.P."/>
            <person name="Koroleva G."/>
            <person name="Lorch J.M."/>
        </authorList>
    </citation>
    <scope>NUCLEOTIDE SEQUENCE</scope>
    <source>
        <strain evidence="1">27576-1-I1</strain>
    </source>
</reference>
<dbReference type="InterPro" id="IPR035333">
    <property type="entry name" value="DUF5389"/>
</dbReference>